<feature type="transmembrane region" description="Helical" evidence="1">
    <location>
        <begin position="36"/>
        <end position="55"/>
    </location>
</feature>
<comment type="caution">
    <text evidence="2">The sequence shown here is derived from an EMBL/GenBank/DDBJ whole genome shotgun (WGS) entry which is preliminary data.</text>
</comment>
<keyword evidence="1" id="KW-0472">Membrane</keyword>
<name>A0A328WN16_9FLAO</name>
<proteinExistence type="predicted"/>
<protein>
    <submittedName>
        <fullName evidence="2">Uncharacterized protein</fullName>
    </submittedName>
</protein>
<gene>
    <name evidence="2" type="ORF">B0I10_11689</name>
</gene>
<evidence type="ECO:0000313" key="3">
    <source>
        <dbReference type="Proteomes" id="UP000249518"/>
    </source>
</evidence>
<dbReference type="AlphaFoldDB" id="A0A328WN16"/>
<dbReference type="EMBL" id="QLSV01000016">
    <property type="protein sequence ID" value="RAR46685.1"/>
    <property type="molecule type" value="Genomic_DNA"/>
</dbReference>
<evidence type="ECO:0000256" key="1">
    <source>
        <dbReference type="SAM" id="Phobius"/>
    </source>
</evidence>
<keyword evidence="3" id="KW-1185">Reference proteome</keyword>
<accession>A0A328WN16</accession>
<dbReference type="Proteomes" id="UP000249518">
    <property type="component" value="Unassembled WGS sequence"/>
</dbReference>
<evidence type="ECO:0000313" key="2">
    <source>
        <dbReference type="EMBL" id="RAR46685.1"/>
    </source>
</evidence>
<reference evidence="2 3" key="1">
    <citation type="submission" date="2018-06" db="EMBL/GenBank/DDBJ databases">
        <title>Genomic Encyclopedia of Type Strains, Phase III (KMG-III): the genomes of soil and plant-associated and newly described type strains.</title>
        <authorList>
            <person name="Whitman W."/>
        </authorList>
    </citation>
    <scope>NUCLEOTIDE SEQUENCE [LARGE SCALE GENOMIC DNA]</scope>
    <source>
        <strain evidence="2 3">CGMCC 1.12504</strain>
    </source>
</reference>
<dbReference type="OrthoDB" id="1202835at2"/>
<keyword evidence="1" id="KW-0812">Transmembrane</keyword>
<keyword evidence="1" id="KW-1133">Transmembrane helix</keyword>
<organism evidence="2 3">
    <name type="scientific">Flavobacterium lacus</name>
    <dbReference type="NCBI Taxonomy" id="1353778"/>
    <lineage>
        <taxon>Bacteria</taxon>
        <taxon>Pseudomonadati</taxon>
        <taxon>Bacteroidota</taxon>
        <taxon>Flavobacteriia</taxon>
        <taxon>Flavobacteriales</taxon>
        <taxon>Flavobacteriaceae</taxon>
        <taxon>Flavobacterium</taxon>
    </lineage>
</organism>
<sequence length="59" mass="7003">MFTKFKKIELLILVLVVVLIFISEYYYVVLNNPERALFIGLWPPTIIGLLIYFNLKLKK</sequence>
<feature type="transmembrane region" description="Helical" evidence="1">
    <location>
        <begin position="12"/>
        <end position="30"/>
    </location>
</feature>